<keyword evidence="1" id="KW-0472">Membrane</keyword>
<name>A0A0A9EG04_ARUDO</name>
<dbReference type="AlphaFoldDB" id="A0A0A9EG04"/>
<protein>
    <submittedName>
        <fullName evidence="2">Uncharacterized protein</fullName>
    </submittedName>
</protein>
<reference evidence="2" key="1">
    <citation type="submission" date="2014-09" db="EMBL/GenBank/DDBJ databases">
        <authorList>
            <person name="Magalhaes I.L.F."/>
            <person name="Oliveira U."/>
            <person name="Santos F.R."/>
            <person name="Vidigal T.H.D.A."/>
            <person name="Brescovit A.D."/>
            <person name="Santos A.J."/>
        </authorList>
    </citation>
    <scope>NUCLEOTIDE SEQUENCE</scope>
    <source>
        <tissue evidence="2">Shoot tissue taken approximately 20 cm above the soil surface</tissue>
    </source>
</reference>
<sequence>MVLNFLFDAIACFSLSYLVLYSIKRDPSLSLTMCFDL</sequence>
<reference evidence="2" key="2">
    <citation type="journal article" date="2015" name="Data Brief">
        <title>Shoot transcriptome of the giant reed, Arundo donax.</title>
        <authorList>
            <person name="Barrero R.A."/>
            <person name="Guerrero F.D."/>
            <person name="Moolhuijzen P."/>
            <person name="Goolsby J.A."/>
            <person name="Tidwell J."/>
            <person name="Bellgard S.E."/>
            <person name="Bellgard M.I."/>
        </authorList>
    </citation>
    <scope>NUCLEOTIDE SEQUENCE</scope>
    <source>
        <tissue evidence="2">Shoot tissue taken approximately 20 cm above the soil surface</tissue>
    </source>
</reference>
<keyword evidence="1" id="KW-1133">Transmembrane helix</keyword>
<feature type="transmembrane region" description="Helical" evidence="1">
    <location>
        <begin position="6"/>
        <end position="23"/>
    </location>
</feature>
<evidence type="ECO:0000313" key="2">
    <source>
        <dbReference type="EMBL" id="JAD99654.1"/>
    </source>
</evidence>
<keyword evidence="1" id="KW-0812">Transmembrane</keyword>
<accession>A0A0A9EG04</accession>
<organism evidence="2">
    <name type="scientific">Arundo donax</name>
    <name type="common">Giant reed</name>
    <name type="synonym">Donax arundinaceus</name>
    <dbReference type="NCBI Taxonomy" id="35708"/>
    <lineage>
        <taxon>Eukaryota</taxon>
        <taxon>Viridiplantae</taxon>
        <taxon>Streptophyta</taxon>
        <taxon>Embryophyta</taxon>
        <taxon>Tracheophyta</taxon>
        <taxon>Spermatophyta</taxon>
        <taxon>Magnoliopsida</taxon>
        <taxon>Liliopsida</taxon>
        <taxon>Poales</taxon>
        <taxon>Poaceae</taxon>
        <taxon>PACMAD clade</taxon>
        <taxon>Arundinoideae</taxon>
        <taxon>Arundineae</taxon>
        <taxon>Arundo</taxon>
    </lineage>
</organism>
<proteinExistence type="predicted"/>
<evidence type="ECO:0000256" key="1">
    <source>
        <dbReference type="SAM" id="Phobius"/>
    </source>
</evidence>
<dbReference type="EMBL" id="GBRH01198241">
    <property type="protein sequence ID" value="JAD99654.1"/>
    <property type="molecule type" value="Transcribed_RNA"/>
</dbReference>